<evidence type="ECO:0000256" key="3">
    <source>
        <dbReference type="ARBA" id="ARBA00022723"/>
    </source>
</evidence>
<keyword evidence="8" id="KW-0963">Cytoplasm</keyword>
<dbReference type="InterPro" id="IPR004568">
    <property type="entry name" value="Ppantetheine-prot_Trfase_dom"/>
</dbReference>
<evidence type="ECO:0000256" key="8">
    <source>
        <dbReference type="HAMAP-Rule" id="MF_00101"/>
    </source>
</evidence>
<dbReference type="InterPro" id="IPR037143">
    <property type="entry name" value="4-PPantetheinyl_Trfase_dom_sf"/>
</dbReference>
<evidence type="ECO:0000313" key="10">
    <source>
        <dbReference type="EMBL" id="SKC51478.1"/>
    </source>
</evidence>
<dbReference type="InterPro" id="IPR002582">
    <property type="entry name" value="ACPS"/>
</dbReference>
<evidence type="ECO:0000256" key="1">
    <source>
        <dbReference type="ARBA" id="ARBA00022516"/>
    </source>
</evidence>
<proteinExistence type="inferred from homology"/>
<dbReference type="OrthoDB" id="517356at2"/>
<dbReference type="SUPFAM" id="SSF56214">
    <property type="entry name" value="4'-phosphopantetheinyl transferase"/>
    <property type="match status" value="1"/>
</dbReference>
<evidence type="ECO:0000256" key="2">
    <source>
        <dbReference type="ARBA" id="ARBA00022679"/>
    </source>
</evidence>
<dbReference type="GO" id="GO:0005737">
    <property type="term" value="C:cytoplasm"/>
    <property type="evidence" value="ECO:0007669"/>
    <property type="project" value="UniProtKB-SubCell"/>
</dbReference>
<evidence type="ECO:0000259" key="9">
    <source>
        <dbReference type="Pfam" id="PF01648"/>
    </source>
</evidence>
<sequence length="124" mass="13731">MILGTGIDIIEVERVAAHIGRGNGFTEKVFSKAEISFCESKANKHEHYAVRFAAKEAFLKATGKGLLAGHDLYEIEVIQDELGRPGIKLHGNFYDQAVKNNWNRIHVSLSHVKAMACAVVIIEQ</sequence>
<keyword evidence="5 8" id="KW-0460">Magnesium</keyword>
<feature type="domain" description="4'-phosphopantetheinyl transferase" evidence="9">
    <location>
        <begin position="5"/>
        <end position="101"/>
    </location>
</feature>
<dbReference type="RefSeq" id="WP_079685714.1">
    <property type="nucleotide sequence ID" value="NZ_FUZU01000001.1"/>
</dbReference>
<dbReference type="GO" id="GO:0000287">
    <property type="term" value="F:magnesium ion binding"/>
    <property type="evidence" value="ECO:0007669"/>
    <property type="project" value="UniProtKB-UniRule"/>
</dbReference>
<evidence type="ECO:0000256" key="4">
    <source>
        <dbReference type="ARBA" id="ARBA00022832"/>
    </source>
</evidence>
<keyword evidence="4 8" id="KW-0276">Fatty acid metabolism</keyword>
<dbReference type="AlphaFoldDB" id="A0A1T5JJR8"/>
<dbReference type="GO" id="GO:0008897">
    <property type="term" value="F:holo-[acyl-carrier-protein] synthase activity"/>
    <property type="evidence" value="ECO:0007669"/>
    <property type="project" value="UniProtKB-UniRule"/>
</dbReference>
<keyword evidence="6 8" id="KW-0443">Lipid metabolism</keyword>
<dbReference type="Pfam" id="PF01648">
    <property type="entry name" value="ACPS"/>
    <property type="match status" value="1"/>
</dbReference>
<dbReference type="EMBL" id="FUZU01000001">
    <property type="protein sequence ID" value="SKC51478.1"/>
    <property type="molecule type" value="Genomic_DNA"/>
</dbReference>
<organism evidence="10 11">
    <name type="scientific">Ohtaekwangia koreensis</name>
    <dbReference type="NCBI Taxonomy" id="688867"/>
    <lineage>
        <taxon>Bacteria</taxon>
        <taxon>Pseudomonadati</taxon>
        <taxon>Bacteroidota</taxon>
        <taxon>Cytophagia</taxon>
        <taxon>Cytophagales</taxon>
        <taxon>Fulvivirgaceae</taxon>
        <taxon>Ohtaekwangia</taxon>
    </lineage>
</organism>
<dbReference type="STRING" id="688867.SAMN05660236_1155"/>
<dbReference type="Proteomes" id="UP000190961">
    <property type="component" value="Unassembled WGS sequence"/>
</dbReference>
<feature type="binding site" evidence="8">
    <location>
        <position position="56"/>
    </location>
    <ligand>
        <name>Mg(2+)</name>
        <dbReference type="ChEBI" id="CHEBI:18420"/>
    </ligand>
</feature>
<accession>A0A1T5JJR8</accession>
<keyword evidence="7 8" id="KW-0275">Fatty acid biosynthesis</keyword>
<comment type="function">
    <text evidence="8">Transfers the 4'-phosphopantetheine moiety from coenzyme A to a Ser of acyl-carrier-protein.</text>
</comment>
<gene>
    <name evidence="8" type="primary">acpS</name>
    <name evidence="10" type="ORF">SAMN05660236_1155</name>
</gene>
<keyword evidence="1 8" id="KW-0444">Lipid biosynthesis</keyword>
<comment type="catalytic activity">
    <reaction evidence="8">
        <text>apo-[ACP] + CoA = holo-[ACP] + adenosine 3',5'-bisphosphate + H(+)</text>
        <dbReference type="Rhea" id="RHEA:12068"/>
        <dbReference type="Rhea" id="RHEA-COMP:9685"/>
        <dbReference type="Rhea" id="RHEA-COMP:9690"/>
        <dbReference type="ChEBI" id="CHEBI:15378"/>
        <dbReference type="ChEBI" id="CHEBI:29999"/>
        <dbReference type="ChEBI" id="CHEBI:57287"/>
        <dbReference type="ChEBI" id="CHEBI:58343"/>
        <dbReference type="ChEBI" id="CHEBI:64479"/>
        <dbReference type="EC" id="2.7.8.7"/>
    </reaction>
</comment>
<keyword evidence="2 8" id="KW-0808">Transferase</keyword>
<name>A0A1T5JJR8_9BACT</name>
<comment type="cofactor">
    <cofactor evidence="8">
        <name>Mg(2+)</name>
        <dbReference type="ChEBI" id="CHEBI:18420"/>
    </cofactor>
</comment>
<protein>
    <recommendedName>
        <fullName evidence="8">Holo-[acyl-carrier-protein] synthase</fullName>
        <shortName evidence="8">Holo-ACP synthase</shortName>
        <ecNumber evidence="8">2.7.8.7</ecNumber>
    </recommendedName>
    <alternativeName>
        <fullName evidence="8">4'-phosphopantetheinyl transferase AcpS</fullName>
    </alternativeName>
</protein>
<reference evidence="10 11" key="1">
    <citation type="submission" date="2017-02" db="EMBL/GenBank/DDBJ databases">
        <authorList>
            <person name="Peterson S.W."/>
        </authorList>
    </citation>
    <scope>NUCLEOTIDE SEQUENCE [LARGE SCALE GENOMIC DNA]</scope>
    <source>
        <strain evidence="10 11">DSM 25262</strain>
    </source>
</reference>
<comment type="subcellular location">
    <subcellularLocation>
        <location evidence="8">Cytoplasm</location>
    </subcellularLocation>
</comment>
<comment type="similarity">
    <text evidence="8">Belongs to the P-Pant transferase superfamily. AcpS family.</text>
</comment>
<dbReference type="InterPro" id="IPR008278">
    <property type="entry name" value="4-PPantetheinyl_Trfase_dom"/>
</dbReference>
<evidence type="ECO:0000256" key="6">
    <source>
        <dbReference type="ARBA" id="ARBA00023098"/>
    </source>
</evidence>
<dbReference type="HAMAP" id="MF_00101">
    <property type="entry name" value="AcpS"/>
    <property type="match status" value="1"/>
</dbReference>
<dbReference type="NCBIfam" id="TIGR00516">
    <property type="entry name" value="acpS"/>
    <property type="match status" value="1"/>
</dbReference>
<evidence type="ECO:0000256" key="7">
    <source>
        <dbReference type="ARBA" id="ARBA00023160"/>
    </source>
</evidence>
<keyword evidence="11" id="KW-1185">Reference proteome</keyword>
<dbReference type="GO" id="GO:0006633">
    <property type="term" value="P:fatty acid biosynthetic process"/>
    <property type="evidence" value="ECO:0007669"/>
    <property type="project" value="UniProtKB-UniRule"/>
</dbReference>
<dbReference type="EC" id="2.7.8.7" evidence="8"/>
<evidence type="ECO:0000313" key="11">
    <source>
        <dbReference type="Proteomes" id="UP000190961"/>
    </source>
</evidence>
<dbReference type="Gene3D" id="3.90.470.20">
    <property type="entry name" value="4'-phosphopantetheinyl transferase domain"/>
    <property type="match status" value="1"/>
</dbReference>
<dbReference type="NCBIfam" id="TIGR00556">
    <property type="entry name" value="pantethn_trn"/>
    <property type="match status" value="1"/>
</dbReference>
<evidence type="ECO:0000256" key="5">
    <source>
        <dbReference type="ARBA" id="ARBA00022842"/>
    </source>
</evidence>
<feature type="binding site" evidence="8">
    <location>
        <position position="8"/>
    </location>
    <ligand>
        <name>Mg(2+)</name>
        <dbReference type="ChEBI" id="CHEBI:18420"/>
    </ligand>
</feature>
<keyword evidence="3 8" id="KW-0479">Metal-binding</keyword>